<keyword evidence="2" id="KW-1185">Reference proteome</keyword>
<proteinExistence type="predicted"/>
<sequence>MDIQAPVWPVQQTAKELVCETLHGSQPGDIISVKATIAEVRERGRDLHETDCQLVAMIVDFAVNRGLLVAFDVREP</sequence>
<dbReference type="EMBL" id="JAMYPJ010000061">
    <property type="protein sequence ID" value="MER8936975.1"/>
    <property type="molecule type" value="Genomic_DNA"/>
</dbReference>
<evidence type="ECO:0000313" key="1">
    <source>
        <dbReference type="EMBL" id="MER8936975.1"/>
    </source>
</evidence>
<evidence type="ECO:0000313" key="2">
    <source>
        <dbReference type="Proteomes" id="UP001464387"/>
    </source>
</evidence>
<dbReference type="Proteomes" id="UP001464387">
    <property type="component" value="Unassembled WGS sequence"/>
</dbReference>
<accession>A0ABV1YP94</accession>
<reference evidence="1 2" key="1">
    <citation type="journal article" date="2024" name="Proc. Natl. Acad. Sci. U.S.A.">
        <title>The evolutionary genomics of adaptation to stress in wild rhizobium bacteria.</title>
        <authorList>
            <person name="Kehlet-Delgado H."/>
            <person name="Montoya A.P."/>
            <person name="Jensen K.T."/>
            <person name="Wendlandt C.E."/>
            <person name="Dexheimer C."/>
            <person name="Roberts M."/>
            <person name="Torres Martinez L."/>
            <person name="Friesen M.L."/>
            <person name="Griffitts J.S."/>
            <person name="Porter S.S."/>
        </authorList>
    </citation>
    <scope>NUCLEOTIDE SEQUENCE [LARGE SCALE GENOMIC DNA]</scope>
    <source>
        <strain evidence="1 2">M0729</strain>
    </source>
</reference>
<protein>
    <submittedName>
        <fullName evidence="1">Uncharacterized protein</fullName>
    </submittedName>
</protein>
<comment type="caution">
    <text evidence="1">The sequence shown here is derived from an EMBL/GenBank/DDBJ whole genome shotgun (WGS) entry which is preliminary data.</text>
</comment>
<organism evidence="1 2">
    <name type="scientific">Mesorhizobium opportunistum</name>
    <dbReference type="NCBI Taxonomy" id="593909"/>
    <lineage>
        <taxon>Bacteria</taxon>
        <taxon>Pseudomonadati</taxon>
        <taxon>Pseudomonadota</taxon>
        <taxon>Alphaproteobacteria</taxon>
        <taxon>Hyphomicrobiales</taxon>
        <taxon>Phyllobacteriaceae</taxon>
        <taxon>Mesorhizobium</taxon>
    </lineage>
</organism>
<gene>
    <name evidence="1" type="ORF">NKI33_29000</name>
</gene>
<dbReference type="RefSeq" id="WP_352570268.1">
    <property type="nucleotide sequence ID" value="NZ_JAMYMY010000010.1"/>
</dbReference>
<name>A0ABV1YP94_9HYPH</name>